<proteinExistence type="predicted"/>
<dbReference type="EMBL" id="PXOG01000089">
    <property type="protein sequence ID" value="RGP77636.1"/>
    <property type="molecule type" value="Genomic_DNA"/>
</dbReference>
<dbReference type="AlphaFoldDB" id="A0A395SZJ4"/>
<accession>A0A395SZJ4</accession>
<reference evidence="1 2" key="1">
    <citation type="journal article" date="2018" name="PLoS Pathog.">
        <title>Evolution of structural diversity of trichothecenes, a family of toxins produced by plant pathogenic and entomopathogenic fungi.</title>
        <authorList>
            <person name="Proctor R.H."/>
            <person name="McCormick S.P."/>
            <person name="Kim H.S."/>
            <person name="Cardoza R.E."/>
            <person name="Stanley A.M."/>
            <person name="Lindo L."/>
            <person name="Kelly A."/>
            <person name="Brown D.W."/>
            <person name="Lee T."/>
            <person name="Vaughan M.M."/>
            <person name="Alexander N.J."/>
            <person name="Busman M."/>
            <person name="Gutierrez S."/>
        </authorList>
    </citation>
    <scope>NUCLEOTIDE SEQUENCE [LARGE SCALE GENOMIC DNA]</scope>
    <source>
        <strain evidence="1 2">NRRL 20695</strain>
    </source>
</reference>
<dbReference type="OrthoDB" id="5083194at2759"/>
<gene>
    <name evidence="1" type="ORF">FLONG3_4209</name>
</gene>
<dbReference type="Proteomes" id="UP000266234">
    <property type="component" value="Unassembled WGS sequence"/>
</dbReference>
<comment type="caution">
    <text evidence="1">The sequence shown here is derived from an EMBL/GenBank/DDBJ whole genome shotgun (WGS) entry which is preliminary data.</text>
</comment>
<evidence type="ECO:0000313" key="1">
    <source>
        <dbReference type="EMBL" id="RGP77636.1"/>
    </source>
</evidence>
<keyword evidence="2" id="KW-1185">Reference proteome</keyword>
<protein>
    <submittedName>
        <fullName evidence="1">Uncharacterized protein</fullName>
    </submittedName>
</protein>
<sequence length="118" mass="12807">MQLICLPPISFTRAARSLRKRLLNSKTFLPARAAAASVRNSIHLSSPFHSSSHGKLKHQTQPAALGTVAVLGNGLPPGIQSHVAMMEGESCSRAGKHIGSFYQQWEQGSFMVRKSKIL</sequence>
<name>A0A395SZJ4_9HYPO</name>
<evidence type="ECO:0000313" key="2">
    <source>
        <dbReference type="Proteomes" id="UP000266234"/>
    </source>
</evidence>
<organism evidence="1 2">
    <name type="scientific">Fusarium longipes</name>
    <dbReference type="NCBI Taxonomy" id="694270"/>
    <lineage>
        <taxon>Eukaryota</taxon>
        <taxon>Fungi</taxon>
        <taxon>Dikarya</taxon>
        <taxon>Ascomycota</taxon>
        <taxon>Pezizomycotina</taxon>
        <taxon>Sordariomycetes</taxon>
        <taxon>Hypocreomycetidae</taxon>
        <taxon>Hypocreales</taxon>
        <taxon>Nectriaceae</taxon>
        <taxon>Fusarium</taxon>
    </lineage>
</organism>